<dbReference type="AlphaFoldDB" id="A0A1Q9ETS1"/>
<feature type="transmembrane region" description="Helical" evidence="1">
    <location>
        <begin position="579"/>
        <end position="602"/>
    </location>
</feature>
<sequence length="608" mass="68459">MWSAMPKNYGLMAWVEKIIGYFTLDSYGAITPLLESMRLGDRLLNGDLVDEGWNELAEFARSSVCFVADVPHTWLLPHCSCLVHHGGAGTVQTALRAEVPSVVTFRDSDCFGAETGGGRERAQGSSFALWIQFKKEYRFMLGHPTDDDDSSEDMDELFCNVIAAMKPTSPEILRATPAFETLRCLARPLRSLEGDFFGRSQVTTRIGSFWSHSWHGSTWQKIAFLFFSNNGPAAAAVGSASAVLGGLLYCYRILPSIFGHLGWCSIFATFTYVFTLLFWRRRQLVFLDRICISDDEKLKAEAMLVLWDPTFMDRLWCLLELAAYLHSRKAGSKIRLTIRPTLLGPLLQITVFSLIVFNAVTTFAWVLIDGFWYFWLVVLLLSSVNFWLTAHMGRDYCRTIEKVRDDIAAFSVDKLVSWCCCVGHKDPASGMPVPCDRKIILQCIQIWFGSIEAFEHQVRSDVLRILVDQLSNQVISYGLLVTVTVPITWGYLDVVFDRFRVGEYAEGMHSLMRGLTYGLAMSPSLILLLFRLAYYLRRQRSLYLLELLASALVILCGLCIFVCFVAWDLSTFTVLLPEAPIAAGLLFCVPTVAVALVVWTVVPKIKLL</sequence>
<feature type="transmembrane region" description="Helical" evidence="1">
    <location>
        <begin position="542"/>
        <end position="567"/>
    </location>
</feature>
<keyword evidence="4" id="KW-1185">Reference proteome</keyword>
<dbReference type="SUPFAM" id="SSF53756">
    <property type="entry name" value="UDP-Glycosyltransferase/glycogen phosphorylase"/>
    <property type="match status" value="1"/>
</dbReference>
<reference evidence="3 4" key="1">
    <citation type="submission" date="2016-02" db="EMBL/GenBank/DDBJ databases">
        <title>Genome analysis of coral dinoflagellate symbionts highlights evolutionary adaptations to a symbiotic lifestyle.</title>
        <authorList>
            <person name="Aranda M."/>
            <person name="Li Y."/>
            <person name="Liew Y.J."/>
            <person name="Baumgarten S."/>
            <person name="Simakov O."/>
            <person name="Wilson M."/>
            <person name="Piel J."/>
            <person name="Ashoor H."/>
            <person name="Bougouffa S."/>
            <person name="Bajic V.B."/>
            <person name="Ryu T."/>
            <person name="Ravasi T."/>
            <person name="Bayer T."/>
            <person name="Micklem G."/>
            <person name="Kim H."/>
            <person name="Bhak J."/>
            <person name="Lajeunesse T.C."/>
            <person name="Voolstra C.R."/>
        </authorList>
    </citation>
    <scope>NUCLEOTIDE SEQUENCE [LARGE SCALE GENOMIC DNA]</scope>
    <source>
        <strain evidence="3 4">CCMP2467</strain>
    </source>
</reference>
<dbReference type="OrthoDB" id="427548at2759"/>
<keyword evidence="3" id="KW-0808">Transferase</keyword>
<name>A0A1Q9ETS1_SYMMI</name>
<dbReference type="PANTHER" id="PTHR48050">
    <property type="entry name" value="STEROL 3-BETA-GLUCOSYLTRANSFERASE"/>
    <property type="match status" value="1"/>
</dbReference>
<protein>
    <submittedName>
        <fullName evidence="3">Sterol 3-beta-glucosyltransferase UGT80B1</fullName>
    </submittedName>
</protein>
<dbReference type="InterPro" id="IPR010610">
    <property type="entry name" value="EryCIII-like_C"/>
</dbReference>
<dbReference type="Gene3D" id="3.40.50.2000">
    <property type="entry name" value="Glycogen Phosphorylase B"/>
    <property type="match status" value="1"/>
</dbReference>
<feature type="domain" description="Erythromycin biosynthesis protein CIII-like C-terminal" evidence="2">
    <location>
        <begin position="63"/>
        <end position="111"/>
    </location>
</feature>
<organism evidence="3 4">
    <name type="scientific">Symbiodinium microadriaticum</name>
    <name type="common">Dinoflagellate</name>
    <name type="synonym">Zooxanthella microadriatica</name>
    <dbReference type="NCBI Taxonomy" id="2951"/>
    <lineage>
        <taxon>Eukaryota</taxon>
        <taxon>Sar</taxon>
        <taxon>Alveolata</taxon>
        <taxon>Dinophyceae</taxon>
        <taxon>Suessiales</taxon>
        <taxon>Symbiodiniaceae</taxon>
        <taxon>Symbiodinium</taxon>
    </lineage>
</organism>
<dbReference type="EMBL" id="LSRX01000071">
    <property type="protein sequence ID" value="OLQ10825.1"/>
    <property type="molecule type" value="Genomic_DNA"/>
</dbReference>
<evidence type="ECO:0000256" key="1">
    <source>
        <dbReference type="SAM" id="Phobius"/>
    </source>
</evidence>
<feature type="transmembrane region" description="Helical" evidence="1">
    <location>
        <begin position="342"/>
        <end position="366"/>
    </location>
</feature>
<feature type="transmembrane region" description="Helical" evidence="1">
    <location>
        <begin position="512"/>
        <end position="530"/>
    </location>
</feature>
<accession>A0A1Q9ETS1</accession>
<dbReference type="Pfam" id="PF06722">
    <property type="entry name" value="EryCIII-like_C"/>
    <property type="match status" value="1"/>
</dbReference>
<dbReference type="PANTHER" id="PTHR48050:SF13">
    <property type="entry name" value="STEROL 3-BETA-GLUCOSYLTRANSFERASE UGT80A2"/>
    <property type="match status" value="1"/>
</dbReference>
<feature type="transmembrane region" description="Helical" evidence="1">
    <location>
        <begin position="233"/>
        <end position="254"/>
    </location>
</feature>
<keyword evidence="1" id="KW-1133">Transmembrane helix</keyword>
<gene>
    <name evidence="3" type="primary">UGT80B1</name>
    <name evidence="3" type="ORF">AK812_SmicGene5415</name>
</gene>
<keyword evidence="1" id="KW-0472">Membrane</keyword>
<evidence type="ECO:0000259" key="2">
    <source>
        <dbReference type="Pfam" id="PF06722"/>
    </source>
</evidence>
<comment type="caution">
    <text evidence="3">The sequence shown here is derived from an EMBL/GenBank/DDBJ whole genome shotgun (WGS) entry which is preliminary data.</text>
</comment>
<dbReference type="Proteomes" id="UP000186817">
    <property type="component" value="Unassembled WGS sequence"/>
</dbReference>
<dbReference type="GO" id="GO:0016757">
    <property type="term" value="F:glycosyltransferase activity"/>
    <property type="evidence" value="ECO:0007669"/>
    <property type="project" value="UniProtKB-ARBA"/>
</dbReference>
<keyword evidence="1" id="KW-0812">Transmembrane</keyword>
<proteinExistence type="predicted"/>
<feature type="transmembrane region" description="Helical" evidence="1">
    <location>
        <begin position="372"/>
        <end position="390"/>
    </location>
</feature>
<evidence type="ECO:0000313" key="3">
    <source>
        <dbReference type="EMBL" id="OLQ10825.1"/>
    </source>
</evidence>
<evidence type="ECO:0000313" key="4">
    <source>
        <dbReference type="Proteomes" id="UP000186817"/>
    </source>
</evidence>
<feature type="transmembrane region" description="Helical" evidence="1">
    <location>
        <begin position="474"/>
        <end position="492"/>
    </location>
</feature>
<feature type="transmembrane region" description="Helical" evidence="1">
    <location>
        <begin position="260"/>
        <end position="279"/>
    </location>
</feature>
<dbReference type="InterPro" id="IPR050426">
    <property type="entry name" value="Glycosyltransferase_28"/>
</dbReference>